<dbReference type="GO" id="GO:0005886">
    <property type="term" value="C:plasma membrane"/>
    <property type="evidence" value="ECO:0007669"/>
    <property type="project" value="UniProtKB-SubCell"/>
</dbReference>
<dbReference type="GO" id="GO:0007165">
    <property type="term" value="P:signal transduction"/>
    <property type="evidence" value="ECO:0007669"/>
    <property type="project" value="UniProtKB-KW"/>
</dbReference>
<sequence>MTLAVVVCVVSIVVIDTFWMAMHPVSWLIPMLGLGLLANELIKAKRRVNQINQVLKGTASGDFDCRLIGGTDRGEMAGLERLINENLDITDAFIRESSAALHHVAQGQFYRPVMERGLPGAFGKGAKDINVAIDYMDQKFTGFRQLIDDFENTILGVGNEVHESSVLVGQTASGMQEMVQASKVKTSEITDSAVDTSENVAAVAAAAGELSEAVNEIGQQSAISAQTNQKAVERVRTTAESIEQLSRSSIEIGEVLGLIRGIADQTNLLALNATIEAARAGEAGRGFSVVAEEVKALATQTSEATDVIAQKVTLIQDETKAAVSAVNAFSTDIESLNEISSIIAAAVEEQDAATQEIRRNMDHAADGSKVVSDRITEVSGAIDASGKASDELSQASTQLQAQAGTLKDEVVQFLEAARKVA</sequence>
<dbReference type="PROSITE" id="PS50111">
    <property type="entry name" value="CHEMOTAXIS_TRANSDUC_2"/>
    <property type="match status" value="1"/>
</dbReference>
<accession>A0A3B0RYZ2</accession>
<evidence type="ECO:0000256" key="2">
    <source>
        <dbReference type="ARBA" id="ARBA00022519"/>
    </source>
</evidence>
<comment type="subcellular location">
    <subcellularLocation>
        <location evidence="1">Cell inner membrane</location>
        <topology evidence="1">Multi-pass membrane protein</topology>
    </subcellularLocation>
</comment>
<evidence type="ECO:0000256" key="1">
    <source>
        <dbReference type="ARBA" id="ARBA00004429"/>
    </source>
</evidence>
<proteinExistence type="predicted"/>
<dbReference type="Pfam" id="PF00015">
    <property type="entry name" value="MCPsignal"/>
    <property type="match status" value="1"/>
</dbReference>
<gene>
    <name evidence="6" type="ORF">MNBD_ALPHA06-1945</name>
</gene>
<dbReference type="InterPro" id="IPR004089">
    <property type="entry name" value="MCPsignal_dom"/>
</dbReference>
<keyword evidence="3" id="KW-0807">Transducer</keyword>
<dbReference type="Gene3D" id="1.10.287.950">
    <property type="entry name" value="Methyl-accepting chemotaxis protein"/>
    <property type="match status" value="1"/>
</dbReference>
<evidence type="ECO:0000259" key="4">
    <source>
        <dbReference type="PROSITE" id="PS50111"/>
    </source>
</evidence>
<reference evidence="6" key="1">
    <citation type="submission" date="2018-06" db="EMBL/GenBank/DDBJ databases">
        <authorList>
            <person name="Zhirakovskaya E."/>
        </authorList>
    </citation>
    <scope>NUCLEOTIDE SEQUENCE</scope>
</reference>
<dbReference type="PANTHER" id="PTHR32089">
    <property type="entry name" value="METHYL-ACCEPTING CHEMOTAXIS PROTEIN MCPB"/>
    <property type="match status" value="1"/>
</dbReference>
<dbReference type="SUPFAM" id="SSF58104">
    <property type="entry name" value="Methyl-accepting chemotaxis protein (MCP) signaling domain"/>
    <property type="match status" value="1"/>
</dbReference>
<dbReference type="InterPro" id="IPR000727">
    <property type="entry name" value="T_SNARE_dom"/>
</dbReference>
<feature type="domain" description="Methyl-accepting transducer" evidence="4">
    <location>
        <begin position="157"/>
        <end position="400"/>
    </location>
</feature>
<keyword evidence="2" id="KW-0472">Membrane</keyword>
<protein>
    <submittedName>
        <fullName evidence="6">Methyl-accepting chemotaxis protein</fullName>
    </submittedName>
</protein>
<evidence type="ECO:0000259" key="5">
    <source>
        <dbReference type="PROSITE" id="PS50192"/>
    </source>
</evidence>
<feature type="domain" description="T-SNARE coiled-coil homology" evidence="5">
    <location>
        <begin position="316"/>
        <end position="378"/>
    </location>
</feature>
<dbReference type="PROSITE" id="PS50192">
    <property type="entry name" value="T_SNARE"/>
    <property type="match status" value="1"/>
</dbReference>
<dbReference type="PANTHER" id="PTHR32089:SF112">
    <property type="entry name" value="LYSOZYME-LIKE PROTEIN-RELATED"/>
    <property type="match status" value="1"/>
</dbReference>
<keyword evidence="2" id="KW-0997">Cell inner membrane</keyword>
<organism evidence="6">
    <name type="scientific">hydrothermal vent metagenome</name>
    <dbReference type="NCBI Taxonomy" id="652676"/>
    <lineage>
        <taxon>unclassified sequences</taxon>
        <taxon>metagenomes</taxon>
        <taxon>ecological metagenomes</taxon>
    </lineage>
</organism>
<evidence type="ECO:0000313" key="6">
    <source>
        <dbReference type="EMBL" id="VAV98810.1"/>
    </source>
</evidence>
<dbReference type="SMART" id="SM00283">
    <property type="entry name" value="MA"/>
    <property type="match status" value="1"/>
</dbReference>
<name>A0A3B0RYZ2_9ZZZZ</name>
<dbReference type="EMBL" id="UOEE01000267">
    <property type="protein sequence ID" value="VAV98810.1"/>
    <property type="molecule type" value="Genomic_DNA"/>
</dbReference>
<keyword evidence="2" id="KW-1003">Cell membrane</keyword>
<evidence type="ECO:0000256" key="3">
    <source>
        <dbReference type="ARBA" id="ARBA00023224"/>
    </source>
</evidence>
<dbReference type="AlphaFoldDB" id="A0A3B0RYZ2"/>